<sequence>MIKNEQIDSMMNMNAKWPVAVYTKTPYNYVINLFHSLPHLNMWFAMSDSNFDPKDADYLE</sequence>
<proteinExistence type="predicted"/>
<evidence type="ECO:0000313" key="1">
    <source>
        <dbReference type="EMBL" id="RMZ93743.1"/>
    </source>
</evidence>
<protein>
    <submittedName>
        <fullName evidence="1">Uncharacterized protein</fullName>
    </submittedName>
</protein>
<dbReference type="Proteomes" id="UP000276133">
    <property type="component" value="Unassembled WGS sequence"/>
</dbReference>
<dbReference type="EMBL" id="REGN01013585">
    <property type="protein sequence ID" value="RMZ93743.1"/>
    <property type="molecule type" value="Genomic_DNA"/>
</dbReference>
<accession>A0A3M7P402</accession>
<evidence type="ECO:0000313" key="2">
    <source>
        <dbReference type="Proteomes" id="UP000276133"/>
    </source>
</evidence>
<feature type="non-terminal residue" evidence="1">
    <location>
        <position position="60"/>
    </location>
</feature>
<dbReference type="OrthoDB" id="187568at2759"/>
<organism evidence="1 2">
    <name type="scientific">Brachionus plicatilis</name>
    <name type="common">Marine rotifer</name>
    <name type="synonym">Brachionus muelleri</name>
    <dbReference type="NCBI Taxonomy" id="10195"/>
    <lineage>
        <taxon>Eukaryota</taxon>
        <taxon>Metazoa</taxon>
        <taxon>Spiralia</taxon>
        <taxon>Gnathifera</taxon>
        <taxon>Rotifera</taxon>
        <taxon>Eurotatoria</taxon>
        <taxon>Monogononta</taxon>
        <taxon>Pseudotrocha</taxon>
        <taxon>Ploima</taxon>
        <taxon>Brachionidae</taxon>
        <taxon>Brachionus</taxon>
    </lineage>
</organism>
<name>A0A3M7P402_BRAPC</name>
<dbReference type="AlphaFoldDB" id="A0A3M7P402"/>
<keyword evidence="2" id="KW-1185">Reference proteome</keyword>
<gene>
    <name evidence="1" type="ORF">BpHYR1_036676</name>
</gene>
<comment type="caution">
    <text evidence="1">The sequence shown here is derived from an EMBL/GenBank/DDBJ whole genome shotgun (WGS) entry which is preliminary data.</text>
</comment>
<reference evidence="1 2" key="1">
    <citation type="journal article" date="2018" name="Sci. Rep.">
        <title>Genomic signatures of local adaptation to the degree of environmental predictability in rotifers.</title>
        <authorList>
            <person name="Franch-Gras L."/>
            <person name="Hahn C."/>
            <person name="Garcia-Roger E.M."/>
            <person name="Carmona M.J."/>
            <person name="Serra M."/>
            <person name="Gomez A."/>
        </authorList>
    </citation>
    <scope>NUCLEOTIDE SEQUENCE [LARGE SCALE GENOMIC DNA]</scope>
    <source>
        <strain evidence="1">HYR1</strain>
    </source>
</reference>